<dbReference type="AlphaFoldDB" id="A0A1H9F1D5"/>
<evidence type="ECO:0000259" key="2">
    <source>
        <dbReference type="Pfam" id="PF00561"/>
    </source>
</evidence>
<evidence type="ECO:0000256" key="1">
    <source>
        <dbReference type="ARBA" id="ARBA00022801"/>
    </source>
</evidence>
<proteinExistence type="predicted"/>
<dbReference type="InterPro" id="IPR029058">
    <property type="entry name" value="AB_hydrolase_fold"/>
</dbReference>
<dbReference type="PRINTS" id="PR00412">
    <property type="entry name" value="EPOXHYDRLASE"/>
</dbReference>
<dbReference type="Pfam" id="PF00561">
    <property type="entry name" value="Abhydrolase_1"/>
    <property type="match status" value="1"/>
</dbReference>
<protein>
    <submittedName>
        <fullName evidence="3">Pimeloyl-ACP methyl ester carboxylesterase</fullName>
    </submittedName>
</protein>
<dbReference type="Gene3D" id="3.40.50.1820">
    <property type="entry name" value="alpha/beta hydrolase"/>
    <property type="match status" value="1"/>
</dbReference>
<sequence>MNALGDIPPQRMRINGVELSVRVAGEGPAVLLIHGFPDDHRIWSKQVPALLAAGYRVIVPDTRGCGESQLLPQVRDYKLPLLVADLVALLDVLGVSQARVVGHDWGAVIGWHLAMAHPERVVSYVALSVGHPEAYARAGLMQKIKGWYALMFQLRGIAEWFMRVGNWTIFRRFTNAPTLAPQWIKQLSRPGRLTAGLNYYRANIAMVLPGKRPAVRVPVLGVYSTGDRFLSEDQMVDSARYVSAAWQYRRLDGVGHWMSEEAPELLNAMLLEYFAG</sequence>
<dbReference type="EMBL" id="FOFS01000005">
    <property type="protein sequence ID" value="SEQ31772.1"/>
    <property type="molecule type" value="Genomic_DNA"/>
</dbReference>
<evidence type="ECO:0000313" key="4">
    <source>
        <dbReference type="Proteomes" id="UP000199233"/>
    </source>
</evidence>
<dbReference type="SUPFAM" id="SSF53474">
    <property type="entry name" value="alpha/beta-Hydrolases"/>
    <property type="match status" value="1"/>
</dbReference>
<dbReference type="STRING" id="489703.SAMN04488038_105224"/>
<dbReference type="PANTHER" id="PTHR43329">
    <property type="entry name" value="EPOXIDE HYDROLASE"/>
    <property type="match status" value="1"/>
</dbReference>
<accession>A0A1H9F1D5</accession>
<dbReference type="RefSeq" id="WP_093284368.1">
    <property type="nucleotide sequence ID" value="NZ_FOFS01000005.1"/>
</dbReference>
<evidence type="ECO:0000313" key="3">
    <source>
        <dbReference type="EMBL" id="SEQ31772.1"/>
    </source>
</evidence>
<dbReference type="GO" id="GO:0016787">
    <property type="term" value="F:hydrolase activity"/>
    <property type="evidence" value="ECO:0007669"/>
    <property type="project" value="UniProtKB-KW"/>
</dbReference>
<feature type="domain" description="AB hydrolase-1" evidence="2">
    <location>
        <begin position="28"/>
        <end position="263"/>
    </location>
</feature>
<gene>
    <name evidence="3" type="ORF">SAMN04488038_105224</name>
</gene>
<dbReference type="InterPro" id="IPR000073">
    <property type="entry name" value="AB_hydrolase_1"/>
</dbReference>
<keyword evidence="4" id="KW-1185">Reference proteome</keyword>
<name>A0A1H9F1D5_9GAMM</name>
<organism evidence="3 4">
    <name type="scientific">Solimonas aquatica</name>
    <dbReference type="NCBI Taxonomy" id="489703"/>
    <lineage>
        <taxon>Bacteria</taxon>
        <taxon>Pseudomonadati</taxon>
        <taxon>Pseudomonadota</taxon>
        <taxon>Gammaproteobacteria</taxon>
        <taxon>Nevskiales</taxon>
        <taxon>Nevskiaceae</taxon>
        <taxon>Solimonas</taxon>
    </lineage>
</organism>
<dbReference type="InterPro" id="IPR000639">
    <property type="entry name" value="Epox_hydrolase-like"/>
</dbReference>
<reference evidence="3 4" key="1">
    <citation type="submission" date="2016-10" db="EMBL/GenBank/DDBJ databases">
        <authorList>
            <person name="de Groot N.N."/>
        </authorList>
    </citation>
    <scope>NUCLEOTIDE SEQUENCE [LARGE SCALE GENOMIC DNA]</scope>
    <source>
        <strain evidence="3 4">DSM 25927</strain>
    </source>
</reference>
<dbReference type="Proteomes" id="UP000199233">
    <property type="component" value="Unassembled WGS sequence"/>
</dbReference>
<keyword evidence="1" id="KW-0378">Hydrolase</keyword>
<dbReference type="PRINTS" id="PR00111">
    <property type="entry name" value="ABHYDROLASE"/>
</dbReference>